<keyword evidence="1 6" id="KW-0963">Cytoplasm</keyword>
<dbReference type="Proteomes" id="UP000070366">
    <property type="component" value="Unassembled WGS sequence"/>
</dbReference>
<gene>
    <name evidence="6" type="primary">hslO</name>
    <name evidence="7" type="ORF">HMPREF3293_02140</name>
</gene>
<dbReference type="KEGG" id="cmiu:B1H56_04585"/>
<dbReference type="GO" id="GO:0051082">
    <property type="term" value="F:unfolded protein binding"/>
    <property type="evidence" value="ECO:0007669"/>
    <property type="project" value="UniProtKB-UniRule"/>
</dbReference>
<evidence type="ECO:0000256" key="1">
    <source>
        <dbReference type="ARBA" id="ARBA00022490"/>
    </source>
</evidence>
<organism evidence="7 8">
    <name type="scientific">Christensenella minuta</name>
    <dbReference type="NCBI Taxonomy" id="626937"/>
    <lineage>
        <taxon>Bacteria</taxon>
        <taxon>Bacillati</taxon>
        <taxon>Bacillota</taxon>
        <taxon>Clostridia</taxon>
        <taxon>Christensenellales</taxon>
        <taxon>Christensenellaceae</taxon>
        <taxon>Christensenella</taxon>
    </lineage>
</organism>
<evidence type="ECO:0000256" key="4">
    <source>
        <dbReference type="ARBA" id="ARBA00023186"/>
    </source>
</evidence>
<keyword evidence="5 6" id="KW-0676">Redox-active center</keyword>
<dbReference type="SUPFAM" id="SSF118352">
    <property type="entry name" value="HSP33 redox switch-like"/>
    <property type="match status" value="1"/>
</dbReference>
<dbReference type="SUPFAM" id="SSF64397">
    <property type="entry name" value="Hsp33 domain"/>
    <property type="match status" value="1"/>
</dbReference>
<accession>A0A136Q2K1</accession>
<name>A0A136Q2K1_9FIRM</name>
<dbReference type="Gene3D" id="3.55.30.10">
    <property type="entry name" value="Hsp33 domain"/>
    <property type="match status" value="1"/>
</dbReference>
<evidence type="ECO:0000313" key="8">
    <source>
        <dbReference type="Proteomes" id="UP000070366"/>
    </source>
</evidence>
<evidence type="ECO:0000256" key="5">
    <source>
        <dbReference type="ARBA" id="ARBA00023284"/>
    </source>
</evidence>
<comment type="subcellular location">
    <subcellularLocation>
        <location evidence="6">Cytoplasm</location>
    </subcellularLocation>
</comment>
<dbReference type="RefSeq" id="WP_066518437.1">
    <property type="nucleotide sequence ID" value="NZ_CABMOF010000001.1"/>
</dbReference>
<dbReference type="HAMAP" id="MF_00117">
    <property type="entry name" value="HslO"/>
    <property type="match status" value="1"/>
</dbReference>
<feature type="disulfide bond" description="Redox-active" evidence="6">
    <location>
        <begin position="236"/>
        <end position="238"/>
    </location>
</feature>
<protein>
    <recommendedName>
        <fullName evidence="6">33 kDa chaperonin</fullName>
    </recommendedName>
    <alternativeName>
        <fullName evidence="6">Heat shock protein 33 homolog</fullName>
        <shortName evidence="6">HSP33</shortName>
    </alternativeName>
</protein>
<dbReference type="PATRIC" id="fig|626937.4.peg.2112"/>
<sequence length="293" mass="32190">MSDILIRAMLNGEAAVCACDVSEMVETARKIHETMPVATIALGRTLAAGTMMASMLKSRHDRMTLTINGGGPAGTIMVVGEAVLHMKGYIANPVVNLPANDRGTFDIAGAVGTDGFVTVVKDLGLREPYIGKTPMLTGEIGEDIANYFLISEQQPSVVYVNTWLETDMSIVNAGGVIVRPLPDCSEETLTEIEKRAGTIANYAMYMLSKGARGSLEQIFEGMEMEILEEQQPLWQCDCSKERLEEVVISLGKHEIQDMIEKDDGAEIVCRFCNKKYWFSAEELKRLLEQAVKE</sequence>
<comment type="PTM">
    <text evidence="6">Under oxidizing conditions two disulfide bonds are formed involving the reactive cysteines. Under reducing conditions zinc is bound to the reactive cysteines and the protein is inactive.</text>
</comment>
<dbReference type="Pfam" id="PF01430">
    <property type="entry name" value="HSP33"/>
    <property type="match status" value="1"/>
</dbReference>
<keyword evidence="2 6" id="KW-0862">Zinc</keyword>
<keyword evidence="3 6" id="KW-1015">Disulfide bond</keyword>
<keyword evidence="4 6" id="KW-0143">Chaperone</keyword>
<dbReference type="GO" id="GO:0042026">
    <property type="term" value="P:protein refolding"/>
    <property type="evidence" value="ECO:0007669"/>
    <property type="project" value="TreeGrafter"/>
</dbReference>
<dbReference type="PANTHER" id="PTHR30111">
    <property type="entry name" value="33 KDA CHAPERONIN"/>
    <property type="match status" value="1"/>
</dbReference>
<dbReference type="PIRSF" id="PIRSF005261">
    <property type="entry name" value="Heat_shock_Hsp33"/>
    <property type="match status" value="1"/>
</dbReference>
<comment type="similarity">
    <text evidence="6">Belongs to the HSP33 family.</text>
</comment>
<dbReference type="AlphaFoldDB" id="A0A136Q2K1"/>
<dbReference type="OrthoDB" id="9776534at2"/>
<evidence type="ECO:0000256" key="2">
    <source>
        <dbReference type="ARBA" id="ARBA00022833"/>
    </source>
</evidence>
<evidence type="ECO:0000256" key="3">
    <source>
        <dbReference type="ARBA" id="ARBA00023157"/>
    </source>
</evidence>
<proteinExistence type="inferred from homology"/>
<keyword evidence="8" id="KW-1185">Reference proteome</keyword>
<evidence type="ECO:0000313" key="7">
    <source>
        <dbReference type="EMBL" id="KXK64895.1"/>
    </source>
</evidence>
<comment type="caution">
    <text evidence="7">The sequence shown here is derived from an EMBL/GenBank/DDBJ whole genome shotgun (WGS) entry which is preliminary data.</text>
</comment>
<dbReference type="InterPro" id="IPR016153">
    <property type="entry name" value="Heat_shock_Hsp33_N"/>
</dbReference>
<evidence type="ECO:0000256" key="6">
    <source>
        <dbReference type="HAMAP-Rule" id="MF_00117"/>
    </source>
</evidence>
<dbReference type="NCBIfam" id="NF001033">
    <property type="entry name" value="PRK00114.1"/>
    <property type="match status" value="1"/>
</dbReference>
<dbReference type="Gene3D" id="3.90.1280.10">
    <property type="entry name" value="HSP33 redox switch-like"/>
    <property type="match status" value="1"/>
</dbReference>
<dbReference type="InterPro" id="IPR016154">
    <property type="entry name" value="Heat_shock_Hsp33_C"/>
</dbReference>
<comment type="function">
    <text evidence="6">Redox regulated molecular chaperone. Protects both thermally unfolding and oxidatively damaged proteins from irreversible aggregation. Plays an important role in the bacterial defense system toward oxidative stress.</text>
</comment>
<dbReference type="GO" id="GO:0044183">
    <property type="term" value="F:protein folding chaperone"/>
    <property type="evidence" value="ECO:0007669"/>
    <property type="project" value="TreeGrafter"/>
</dbReference>
<dbReference type="GO" id="GO:0005737">
    <property type="term" value="C:cytoplasm"/>
    <property type="evidence" value="ECO:0007669"/>
    <property type="project" value="UniProtKB-SubCell"/>
</dbReference>
<dbReference type="STRING" id="626937.HMPREF3293_02140"/>
<reference evidence="7 8" key="1">
    <citation type="submission" date="2016-02" db="EMBL/GenBank/DDBJ databases">
        <authorList>
            <person name="Wen L."/>
            <person name="He K."/>
            <person name="Yang H."/>
        </authorList>
    </citation>
    <scope>NUCLEOTIDE SEQUENCE [LARGE SCALE GENOMIC DNA]</scope>
    <source>
        <strain evidence="7 8">DSM 22607</strain>
    </source>
</reference>
<feature type="disulfide bond" description="Redox-active" evidence="6">
    <location>
        <begin position="269"/>
        <end position="272"/>
    </location>
</feature>
<dbReference type="CDD" id="cd00498">
    <property type="entry name" value="Hsp33"/>
    <property type="match status" value="1"/>
</dbReference>
<dbReference type="EMBL" id="LSZW01000063">
    <property type="protein sequence ID" value="KXK64895.1"/>
    <property type="molecule type" value="Genomic_DNA"/>
</dbReference>
<dbReference type="PANTHER" id="PTHR30111:SF1">
    <property type="entry name" value="33 KDA CHAPERONIN"/>
    <property type="match status" value="1"/>
</dbReference>
<dbReference type="InterPro" id="IPR000397">
    <property type="entry name" value="Heat_shock_Hsp33"/>
</dbReference>